<evidence type="ECO:0000256" key="2">
    <source>
        <dbReference type="ARBA" id="ARBA00022448"/>
    </source>
</evidence>
<dbReference type="GO" id="GO:0022857">
    <property type="term" value="F:transmembrane transporter activity"/>
    <property type="evidence" value="ECO:0007669"/>
    <property type="project" value="InterPro"/>
</dbReference>
<keyword evidence="11" id="KW-1185">Reference proteome</keyword>
<gene>
    <name evidence="10" type="ORF">HMPREF9473_04429</name>
</gene>
<evidence type="ECO:0000256" key="4">
    <source>
        <dbReference type="ARBA" id="ARBA00022519"/>
    </source>
</evidence>
<comment type="caution">
    <text evidence="10">The sequence shown here is derived from an EMBL/GenBank/DDBJ whole genome shotgun (WGS) entry which is preliminary data.</text>
</comment>
<dbReference type="EMBL" id="ADLN01000120">
    <property type="protein sequence ID" value="EHI57320.1"/>
    <property type="molecule type" value="Genomic_DNA"/>
</dbReference>
<reference evidence="10 11" key="1">
    <citation type="submission" date="2011-08" db="EMBL/GenBank/DDBJ databases">
        <title>The Genome Sequence of Clostridium hathewayi WAL-18680.</title>
        <authorList>
            <consortium name="The Broad Institute Genome Sequencing Platform"/>
            <person name="Earl A."/>
            <person name="Ward D."/>
            <person name="Feldgarden M."/>
            <person name="Gevers D."/>
            <person name="Finegold S.M."/>
            <person name="Summanen P.H."/>
            <person name="Molitoris D.R."/>
            <person name="Song M."/>
            <person name="Daigneault M."/>
            <person name="Allen-Vercoe E."/>
            <person name="Young S.K."/>
            <person name="Zeng Q."/>
            <person name="Gargeya S."/>
            <person name="Fitzgerald M."/>
            <person name="Haas B."/>
            <person name="Abouelleil A."/>
            <person name="Alvarado L."/>
            <person name="Arachchi H.M."/>
            <person name="Berlin A."/>
            <person name="Brown A."/>
            <person name="Chapman S.B."/>
            <person name="Chen Z."/>
            <person name="Dunbar C."/>
            <person name="Freedman E."/>
            <person name="Gearin G."/>
            <person name="Gellesch M."/>
            <person name="Goldberg J."/>
            <person name="Griggs A."/>
            <person name="Gujja S."/>
            <person name="Heiman D."/>
            <person name="Howarth C."/>
            <person name="Larson L."/>
            <person name="Lui A."/>
            <person name="MacDonald P.J.P."/>
            <person name="Montmayeur A."/>
            <person name="Murphy C."/>
            <person name="Neiman D."/>
            <person name="Pearson M."/>
            <person name="Priest M."/>
            <person name="Roberts A."/>
            <person name="Saif S."/>
            <person name="Shea T."/>
            <person name="Shenoy N."/>
            <person name="Sisk P."/>
            <person name="Stolte C."/>
            <person name="Sykes S."/>
            <person name="Wortman J."/>
            <person name="Nusbaum C."/>
            <person name="Birren B."/>
        </authorList>
    </citation>
    <scope>NUCLEOTIDE SEQUENCE [LARGE SCALE GENOMIC DNA]</scope>
    <source>
        <strain evidence="10 11">WAL-18680</strain>
    </source>
</reference>
<keyword evidence="2" id="KW-0813">Transport</keyword>
<name>G5ILQ1_9FIRM</name>
<feature type="transmembrane region" description="Helical" evidence="9">
    <location>
        <begin position="101"/>
        <end position="120"/>
    </location>
</feature>
<dbReference type="RefSeq" id="WP_006782417.1">
    <property type="nucleotide sequence ID" value="NZ_CP040506.1"/>
</dbReference>
<evidence type="ECO:0000313" key="10">
    <source>
        <dbReference type="EMBL" id="EHI57320.1"/>
    </source>
</evidence>
<feature type="transmembrane region" description="Helical" evidence="9">
    <location>
        <begin position="60"/>
        <end position="81"/>
    </location>
</feature>
<evidence type="ECO:0000256" key="7">
    <source>
        <dbReference type="ARBA" id="ARBA00023136"/>
    </source>
</evidence>
<keyword evidence="3" id="KW-1003">Cell membrane</keyword>
<feature type="transmembrane region" description="Helical" evidence="9">
    <location>
        <begin position="27"/>
        <end position="48"/>
    </location>
</feature>
<feature type="transmembrane region" description="Helical" evidence="9">
    <location>
        <begin position="132"/>
        <end position="154"/>
    </location>
</feature>
<evidence type="ECO:0000256" key="6">
    <source>
        <dbReference type="ARBA" id="ARBA00022989"/>
    </source>
</evidence>
<keyword evidence="4" id="KW-0997">Cell inner membrane</keyword>
<protein>
    <recommendedName>
        <fullName evidence="8">Autoinducer 2 import system permease protein LsrD</fullName>
    </recommendedName>
</protein>
<keyword evidence="5 9" id="KW-0812">Transmembrane</keyword>
<evidence type="ECO:0000313" key="11">
    <source>
        <dbReference type="Proteomes" id="UP000005384"/>
    </source>
</evidence>
<dbReference type="CDD" id="cd06579">
    <property type="entry name" value="TM_PBP1_transp_AraH_like"/>
    <property type="match status" value="1"/>
</dbReference>
<evidence type="ECO:0000256" key="5">
    <source>
        <dbReference type="ARBA" id="ARBA00022692"/>
    </source>
</evidence>
<comment type="subcellular location">
    <subcellularLocation>
        <location evidence="1">Cell membrane</location>
        <topology evidence="1">Multi-pass membrane protein</topology>
    </subcellularLocation>
</comment>
<dbReference type="AlphaFoldDB" id="G5ILQ1"/>
<evidence type="ECO:0000256" key="8">
    <source>
        <dbReference type="ARBA" id="ARBA00039381"/>
    </source>
</evidence>
<dbReference type="PANTHER" id="PTHR32196:SF71">
    <property type="entry name" value="AUTOINDUCER 2 IMPORT SYSTEM PERMEASE PROTEIN LSRD"/>
    <property type="match status" value="1"/>
</dbReference>
<sequence length="330" mass="34859">MQNTENKNAARRKRNAALIFKRPEMGAVIPILVLVFVIGMVNPSFFAMRNMVDVLRATSYSFIIAAPLTCLFISGGSDLSVSAVTNLGGIVCGFAMAKLKLPIPVAILITLLVGALCGLLKAGIVVKMALPPFIMTLGLQYVINGFVLVSTNGLPITGFSDSFKVLGQGKVFGVYWTVIMAVIEGIIIHVMLNRTKFGRQICAVGGNQETAKLAGIDVGKTRTIVNVLVSVLAAFCGVCMASRFNSAQTAVATGTEMTIMSSVIIGGTSMMGGSGTIIGSLLGCLLLAVINNGLVLMHVSSFWQNLIFGAILIISIIIDKYRREKSGSGM</sequence>
<dbReference type="PATRIC" id="fig|742737.3.peg.4414"/>
<evidence type="ECO:0000256" key="9">
    <source>
        <dbReference type="SAM" id="Phobius"/>
    </source>
</evidence>
<evidence type="ECO:0000256" key="3">
    <source>
        <dbReference type="ARBA" id="ARBA00022475"/>
    </source>
</evidence>
<dbReference type="Pfam" id="PF02653">
    <property type="entry name" value="BPD_transp_2"/>
    <property type="match status" value="1"/>
</dbReference>
<dbReference type="OrthoDB" id="9815820at2"/>
<organism evidence="10 11">
    <name type="scientific">Hungatella hathewayi WAL-18680</name>
    <dbReference type="NCBI Taxonomy" id="742737"/>
    <lineage>
        <taxon>Bacteria</taxon>
        <taxon>Bacillati</taxon>
        <taxon>Bacillota</taxon>
        <taxon>Clostridia</taxon>
        <taxon>Lachnospirales</taxon>
        <taxon>Lachnospiraceae</taxon>
        <taxon>Hungatella</taxon>
    </lineage>
</organism>
<accession>G5ILQ1</accession>
<keyword evidence="6 9" id="KW-1133">Transmembrane helix</keyword>
<dbReference type="InterPro" id="IPR001851">
    <property type="entry name" value="ABC_transp_permease"/>
</dbReference>
<feature type="transmembrane region" description="Helical" evidence="9">
    <location>
        <begin position="263"/>
        <end position="290"/>
    </location>
</feature>
<keyword evidence="7 9" id="KW-0472">Membrane</keyword>
<evidence type="ECO:0000256" key="1">
    <source>
        <dbReference type="ARBA" id="ARBA00004651"/>
    </source>
</evidence>
<proteinExistence type="predicted"/>
<dbReference type="Proteomes" id="UP000005384">
    <property type="component" value="Unassembled WGS sequence"/>
</dbReference>
<dbReference type="HOGENOM" id="CLU_028880_2_2_9"/>
<feature type="transmembrane region" description="Helical" evidence="9">
    <location>
        <begin position="302"/>
        <end position="321"/>
    </location>
</feature>
<feature type="transmembrane region" description="Helical" evidence="9">
    <location>
        <begin position="174"/>
        <end position="192"/>
    </location>
</feature>
<dbReference type="PANTHER" id="PTHR32196">
    <property type="entry name" value="ABC TRANSPORTER PERMEASE PROTEIN YPHD-RELATED-RELATED"/>
    <property type="match status" value="1"/>
</dbReference>
<dbReference type="GO" id="GO:0005886">
    <property type="term" value="C:plasma membrane"/>
    <property type="evidence" value="ECO:0007669"/>
    <property type="project" value="UniProtKB-SubCell"/>
</dbReference>